<sequence length="249" mass="29307">MGGTSTKIAFEVCVVSGDYTGDELGPGVNMVMFDSMGNQSPTITLANIFQNESDYTQAKFTIDFQPWSKLKVFRRLHHIEFWCTTETNPPPAWFLDRVIIRDRRFGMTAEWKYFFFPVHQWISPDHQYVVHDCESWLPIQDPFPDLRDAEISTRLQFFTFFQRAKGLPVEWNIEPLVMEVIERYGLAPEYTSEEPWSSLDELGSFYKKYNVTEPMSLQFWMMNDICFGAQRIRGCNPFMIRLCQQLPER</sequence>
<evidence type="ECO:0000313" key="3">
    <source>
        <dbReference type="EMBL" id="VDP92346.1"/>
    </source>
</evidence>
<reference evidence="3 4" key="2">
    <citation type="submission" date="2018-11" db="EMBL/GenBank/DDBJ databases">
        <authorList>
            <consortium name="Pathogen Informatics"/>
        </authorList>
    </citation>
    <scope>NUCLEOTIDE SEQUENCE [LARGE SCALE GENOMIC DNA]</scope>
    <source>
        <strain evidence="3 4">Egypt</strain>
    </source>
</reference>
<dbReference type="OrthoDB" id="407298at2759"/>
<evidence type="ECO:0000313" key="5">
    <source>
        <dbReference type="WBParaSite" id="ECPE_0001511401-mRNA-1"/>
    </source>
</evidence>
<keyword evidence="4" id="KW-1185">Reference proteome</keyword>
<comment type="caution">
    <text evidence="1">Lacks conserved residue(s) required for the propagation of feature annotation.</text>
</comment>
<dbReference type="Gene3D" id="1.20.245.10">
    <property type="entry name" value="Lipoxygenase-1, Domain 5"/>
    <property type="match status" value="1"/>
</dbReference>
<evidence type="ECO:0000259" key="2">
    <source>
        <dbReference type="PROSITE" id="PS50095"/>
    </source>
</evidence>
<dbReference type="InterPro" id="IPR036226">
    <property type="entry name" value="LipOase_C_sf"/>
</dbReference>
<dbReference type="WBParaSite" id="ECPE_0001511401-mRNA-1">
    <property type="protein sequence ID" value="ECPE_0001511401-mRNA-1"/>
    <property type="gene ID" value="ECPE_0001511401"/>
</dbReference>
<dbReference type="Proteomes" id="UP000272942">
    <property type="component" value="Unassembled WGS sequence"/>
</dbReference>
<dbReference type="SUPFAM" id="SSF48484">
    <property type="entry name" value="Lipoxigenase"/>
    <property type="match status" value="1"/>
</dbReference>
<dbReference type="Gene3D" id="2.60.60.20">
    <property type="entry name" value="PLAT/LH2 domain"/>
    <property type="match status" value="1"/>
</dbReference>
<protein>
    <submittedName>
        <fullName evidence="5">PLAT domain-containing protein</fullName>
    </submittedName>
</protein>
<dbReference type="PROSITE" id="PS50095">
    <property type="entry name" value="PLAT"/>
    <property type="match status" value="1"/>
</dbReference>
<evidence type="ECO:0000256" key="1">
    <source>
        <dbReference type="PROSITE-ProRule" id="PRU00152"/>
    </source>
</evidence>
<organism evidence="5">
    <name type="scientific">Echinostoma caproni</name>
    <dbReference type="NCBI Taxonomy" id="27848"/>
    <lineage>
        <taxon>Eukaryota</taxon>
        <taxon>Metazoa</taxon>
        <taxon>Spiralia</taxon>
        <taxon>Lophotrochozoa</taxon>
        <taxon>Platyhelminthes</taxon>
        <taxon>Trematoda</taxon>
        <taxon>Digenea</taxon>
        <taxon>Plagiorchiida</taxon>
        <taxon>Echinostomata</taxon>
        <taxon>Echinostomatoidea</taxon>
        <taxon>Echinostomatidae</taxon>
        <taxon>Echinostoma</taxon>
    </lineage>
</organism>
<accession>A0A183B789</accession>
<reference evidence="5" key="1">
    <citation type="submission" date="2016-06" db="UniProtKB">
        <authorList>
            <consortium name="WormBaseParasite"/>
        </authorList>
    </citation>
    <scope>IDENTIFICATION</scope>
</reference>
<dbReference type="EMBL" id="UZAN01059430">
    <property type="protein sequence ID" value="VDP92346.1"/>
    <property type="molecule type" value="Genomic_DNA"/>
</dbReference>
<dbReference type="Pfam" id="PF01477">
    <property type="entry name" value="PLAT"/>
    <property type="match status" value="1"/>
</dbReference>
<feature type="domain" description="PLAT" evidence="2">
    <location>
        <begin position="8"/>
        <end position="136"/>
    </location>
</feature>
<dbReference type="AlphaFoldDB" id="A0A183B789"/>
<proteinExistence type="predicted"/>
<dbReference type="InterPro" id="IPR001024">
    <property type="entry name" value="PLAT/LH2_dom"/>
</dbReference>
<dbReference type="InterPro" id="IPR036392">
    <property type="entry name" value="PLAT/LH2_dom_sf"/>
</dbReference>
<evidence type="ECO:0000313" key="4">
    <source>
        <dbReference type="Proteomes" id="UP000272942"/>
    </source>
</evidence>
<name>A0A183B789_9TREM</name>
<gene>
    <name evidence="3" type="ORF">ECPE_LOCUS15074</name>
</gene>
<dbReference type="SUPFAM" id="SSF49723">
    <property type="entry name" value="Lipase/lipooxygenase domain (PLAT/LH2 domain)"/>
    <property type="match status" value="1"/>
</dbReference>